<dbReference type="EMBL" id="SMFZ01000002">
    <property type="protein sequence ID" value="TCK22448.1"/>
    <property type="molecule type" value="Genomic_DNA"/>
</dbReference>
<reference evidence="2 3" key="1">
    <citation type="submission" date="2019-03" db="EMBL/GenBank/DDBJ databases">
        <title>Sequencing the genomes of 1000 actinobacteria strains.</title>
        <authorList>
            <person name="Klenk H.-P."/>
        </authorList>
    </citation>
    <scope>NUCLEOTIDE SEQUENCE [LARGE SCALE GENOMIC DNA]</scope>
    <source>
        <strain evidence="2 3">DSM 44969</strain>
    </source>
</reference>
<proteinExistence type="predicted"/>
<dbReference type="Proteomes" id="UP000295560">
    <property type="component" value="Unassembled WGS sequence"/>
</dbReference>
<dbReference type="PANTHER" id="PTHR38436">
    <property type="entry name" value="POLYKETIDE CYCLASE SNOAL-LIKE DOMAIN"/>
    <property type="match status" value="1"/>
</dbReference>
<dbReference type="AlphaFoldDB" id="A0A4R1HKJ9"/>
<dbReference type="InterPro" id="IPR037401">
    <property type="entry name" value="SnoaL-like"/>
</dbReference>
<dbReference type="Pfam" id="PF12680">
    <property type="entry name" value="SnoaL_2"/>
    <property type="match status" value="1"/>
</dbReference>
<gene>
    <name evidence="2" type="ORF">EV378_6452</name>
</gene>
<dbReference type="SUPFAM" id="SSF54427">
    <property type="entry name" value="NTF2-like"/>
    <property type="match status" value="1"/>
</dbReference>
<keyword evidence="3" id="KW-1185">Reference proteome</keyword>
<sequence length="177" mass="19561">MAQRRATTQGGAAMTMEIQHLMWKIEGIRDAFHTAVFADRDVDAALACVGEDGVLETVSGVVTARGPDDIRRFLVEDVIDHLPSGLEFTRVSKTSDQRRVAHEMTVRFTHDRELPWLLPGVAPTGRDVETSAVSVASFKHASKFGKVSSRILAYRITWDRLDVMAQLGLLDRETVAG</sequence>
<evidence type="ECO:0000313" key="3">
    <source>
        <dbReference type="Proteomes" id="UP000295560"/>
    </source>
</evidence>
<feature type="domain" description="SnoaL-like" evidence="1">
    <location>
        <begin position="33"/>
        <end position="139"/>
    </location>
</feature>
<dbReference type="GO" id="GO:0030638">
    <property type="term" value="P:polyketide metabolic process"/>
    <property type="evidence" value="ECO:0007669"/>
    <property type="project" value="InterPro"/>
</dbReference>
<dbReference type="InterPro" id="IPR032710">
    <property type="entry name" value="NTF2-like_dom_sf"/>
</dbReference>
<evidence type="ECO:0000259" key="1">
    <source>
        <dbReference type="Pfam" id="PF12680"/>
    </source>
</evidence>
<accession>A0A4R1HKJ9</accession>
<comment type="caution">
    <text evidence="2">The sequence shown here is derived from an EMBL/GenBank/DDBJ whole genome shotgun (WGS) entry which is preliminary data.</text>
</comment>
<organism evidence="2 3">
    <name type="scientific">Pseudonocardia endophytica</name>
    <dbReference type="NCBI Taxonomy" id="401976"/>
    <lineage>
        <taxon>Bacteria</taxon>
        <taxon>Bacillati</taxon>
        <taxon>Actinomycetota</taxon>
        <taxon>Actinomycetes</taxon>
        <taxon>Pseudonocardiales</taxon>
        <taxon>Pseudonocardiaceae</taxon>
        <taxon>Pseudonocardia</taxon>
    </lineage>
</organism>
<dbReference type="InterPro" id="IPR009959">
    <property type="entry name" value="Cyclase_SnoaL-like"/>
</dbReference>
<dbReference type="Gene3D" id="3.10.450.50">
    <property type="match status" value="1"/>
</dbReference>
<protein>
    <submittedName>
        <fullName evidence="2">Carboxymethylenebutenolidase</fullName>
    </submittedName>
</protein>
<name>A0A4R1HKJ9_PSEEN</name>
<dbReference type="PANTHER" id="PTHR38436:SF3">
    <property type="entry name" value="CARBOXYMETHYLENEBUTENOLIDASE-RELATED"/>
    <property type="match status" value="1"/>
</dbReference>
<evidence type="ECO:0000313" key="2">
    <source>
        <dbReference type="EMBL" id="TCK22448.1"/>
    </source>
</evidence>